<dbReference type="InterPro" id="IPR047204">
    <property type="entry name" value="RMP1_RBD"/>
</dbReference>
<dbReference type="Proteomes" id="UP001150941">
    <property type="component" value="Unassembled WGS sequence"/>
</dbReference>
<feature type="domain" description="RNase MRP protein 1 RNA binding" evidence="2">
    <location>
        <begin position="12"/>
        <end position="92"/>
    </location>
</feature>
<dbReference type="GO" id="GO:0000172">
    <property type="term" value="C:ribonuclease MRP complex"/>
    <property type="evidence" value="ECO:0007669"/>
    <property type="project" value="InterPro"/>
</dbReference>
<evidence type="ECO:0000313" key="3">
    <source>
        <dbReference type="EMBL" id="KAJ5246937.1"/>
    </source>
</evidence>
<proteinExistence type="predicted"/>
<keyword evidence="4" id="KW-1185">Reference proteome</keyword>
<feature type="compositionally biased region" description="Polar residues" evidence="1">
    <location>
        <begin position="131"/>
        <end position="141"/>
    </location>
</feature>
<gene>
    <name evidence="3" type="ORF">N7468_001920</name>
</gene>
<feature type="compositionally biased region" description="Basic residues" evidence="1">
    <location>
        <begin position="153"/>
        <end position="165"/>
    </location>
</feature>
<comment type="caution">
    <text evidence="3">The sequence shown here is derived from an EMBL/GenBank/DDBJ whole genome shotgun (WGS) entry which is preliminary data.</text>
</comment>
<feature type="region of interest" description="Disordered" evidence="1">
    <location>
        <begin position="131"/>
        <end position="177"/>
    </location>
</feature>
<dbReference type="GO" id="GO:0042134">
    <property type="term" value="F:rRNA primary transcript binding"/>
    <property type="evidence" value="ECO:0007669"/>
    <property type="project" value="InterPro"/>
</dbReference>
<dbReference type="EMBL" id="JAPQKS010000002">
    <property type="protein sequence ID" value="KAJ5246937.1"/>
    <property type="molecule type" value="Genomic_DNA"/>
</dbReference>
<dbReference type="PANTHER" id="PTHR37792:SF1">
    <property type="entry name" value="RIBONUCLEASE MRP PROTEIN SUBUNIT RMP1"/>
    <property type="match status" value="1"/>
</dbReference>
<evidence type="ECO:0000313" key="4">
    <source>
        <dbReference type="Proteomes" id="UP001150941"/>
    </source>
</evidence>
<dbReference type="GO" id="GO:0000466">
    <property type="term" value="P:maturation of 5.8S rRNA from tricistronic rRNA transcript (SSU-rRNA, 5.8S rRNA, LSU-rRNA)"/>
    <property type="evidence" value="ECO:0007669"/>
    <property type="project" value="TreeGrafter"/>
</dbReference>
<sequence length="177" mass="19854">MDHQELRSVYSVLQLIYHRNKNQHIRAKWWKWLAVLKRSASDLPSMKCAAAHAHRQHLINYVIPKCYMAFSSVVADNQFATLGVALLATLARLAKAIGFNQELKAQTRHESRTFATKPCIEDRGERVQRINANAGTSSTARQAKGPTPSTAKTRSKKKSSKHKSTKNAIDDLFSGLL</sequence>
<dbReference type="AlphaFoldDB" id="A0A9W9TXI2"/>
<organism evidence="3 4">
    <name type="scientific">Penicillium chermesinum</name>
    <dbReference type="NCBI Taxonomy" id="63820"/>
    <lineage>
        <taxon>Eukaryota</taxon>
        <taxon>Fungi</taxon>
        <taxon>Dikarya</taxon>
        <taxon>Ascomycota</taxon>
        <taxon>Pezizomycotina</taxon>
        <taxon>Eurotiomycetes</taxon>
        <taxon>Eurotiomycetidae</taxon>
        <taxon>Eurotiales</taxon>
        <taxon>Aspergillaceae</taxon>
        <taxon>Penicillium</taxon>
    </lineage>
</organism>
<dbReference type="InterPro" id="IPR047205">
    <property type="entry name" value="RMP1"/>
</dbReference>
<dbReference type="Pfam" id="PF20945">
    <property type="entry name" value="RMP1"/>
    <property type="match status" value="1"/>
</dbReference>
<reference evidence="3" key="1">
    <citation type="submission" date="2022-11" db="EMBL/GenBank/DDBJ databases">
        <authorList>
            <person name="Petersen C."/>
        </authorList>
    </citation>
    <scope>NUCLEOTIDE SEQUENCE</scope>
    <source>
        <strain evidence="3">IBT 19713</strain>
    </source>
</reference>
<dbReference type="OrthoDB" id="5414547at2759"/>
<dbReference type="CDD" id="cd22573">
    <property type="entry name" value="RMP1_RBD"/>
    <property type="match status" value="1"/>
</dbReference>
<evidence type="ECO:0000259" key="2">
    <source>
        <dbReference type="Pfam" id="PF20945"/>
    </source>
</evidence>
<dbReference type="RefSeq" id="XP_058334358.1">
    <property type="nucleotide sequence ID" value="XM_058471217.1"/>
</dbReference>
<dbReference type="GeneID" id="83198520"/>
<name>A0A9W9TXI2_9EURO</name>
<protein>
    <recommendedName>
        <fullName evidence="2">RNase MRP protein 1 RNA binding domain-containing protein</fullName>
    </recommendedName>
</protein>
<accession>A0A9W9TXI2</accession>
<evidence type="ECO:0000256" key="1">
    <source>
        <dbReference type="SAM" id="MobiDB-lite"/>
    </source>
</evidence>
<reference evidence="3" key="2">
    <citation type="journal article" date="2023" name="IMA Fungus">
        <title>Comparative genomic study of the Penicillium genus elucidates a diverse pangenome and 15 lateral gene transfer events.</title>
        <authorList>
            <person name="Petersen C."/>
            <person name="Sorensen T."/>
            <person name="Nielsen M.R."/>
            <person name="Sondergaard T.E."/>
            <person name="Sorensen J.L."/>
            <person name="Fitzpatrick D.A."/>
            <person name="Frisvad J.C."/>
            <person name="Nielsen K.L."/>
        </authorList>
    </citation>
    <scope>NUCLEOTIDE SEQUENCE</scope>
    <source>
        <strain evidence="3">IBT 19713</strain>
    </source>
</reference>
<dbReference type="GO" id="GO:0000294">
    <property type="term" value="P:nuclear-transcribed mRNA catabolic process, RNase MRP-dependent"/>
    <property type="evidence" value="ECO:0007669"/>
    <property type="project" value="TreeGrafter"/>
</dbReference>
<dbReference type="PANTHER" id="PTHR37792">
    <property type="entry name" value="RIBONUCLEASE MRP PROTEIN SUBUNIT RMP1"/>
    <property type="match status" value="1"/>
</dbReference>